<protein>
    <submittedName>
        <fullName evidence="2">Uncharacterized protein</fullName>
    </submittedName>
</protein>
<feature type="region of interest" description="Disordered" evidence="1">
    <location>
        <begin position="52"/>
        <end position="95"/>
    </location>
</feature>
<feature type="region of interest" description="Disordered" evidence="1">
    <location>
        <begin position="1"/>
        <end position="40"/>
    </location>
</feature>
<gene>
    <name evidence="2" type="ORF">R1flu_013059</name>
</gene>
<evidence type="ECO:0000256" key="1">
    <source>
        <dbReference type="SAM" id="MobiDB-lite"/>
    </source>
</evidence>
<evidence type="ECO:0000313" key="2">
    <source>
        <dbReference type="EMBL" id="KAL2645472.1"/>
    </source>
</evidence>
<comment type="caution">
    <text evidence="2">The sequence shown here is derived from an EMBL/GenBank/DDBJ whole genome shotgun (WGS) entry which is preliminary data.</text>
</comment>
<dbReference type="Proteomes" id="UP001605036">
    <property type="component" value="Unassembled WGS sequence"/>
</dbReference>
<sequence>MEALTQGPLLPWKERKVPGRNAREMTRKGQNGKPDRSETYADVATANRNYEVATDHPGQTHPTEQTDPRPHEAKATSYDVGRRRTGKARAYNPEP</sequence>
<dbReference type="AlphaFoldDB" id="A0ABD1ZFS8"/>
<organism evidence="2 3">
    <name type="scientific">Riccia fluitans</name>
    <dbReference type="NCBI Taxonomy" id="41844"/>
    <lineage>
        <taxon>Eukaryota</taxon>
        <taxon>Viridiplantae</taxon>
        <taxon>Streptophyta</taxon>
        <taxon>Embryophyta</taxon>
        <taxon>Marchantiophyta</taxon>
        <taxon>Marchantiopsida</taxon>
        <taxon>Marchantiidae</taxon>
        <taxon>Marchantiales</taxon>
        <taxon>Ricciaceae</taxon>
        <taxon>Riccia</taxon>
    </lineage>
</organism>
<accession>A0ABD1ZFS8</accession>
<feature type="compositionally biased region" description="Basic and acidic residues" evidence="1">
    <location>
        <begin position="64"/>
        <end position="74"/>
    </location>
</feature>
<feature type="compositionally biased region" description="Basic and acidic residues" evidence="1">
    <location>
        <begin position="12"/>
        <end position="39"/>
    </location>
</feature>
<name>A0ABD1ZFS8_9MARC</name>
<keyword evidence="3" id="KW-1185">Reference proteome</keyword>
<reference evidence="2 3" key="1">
    <citation type="submission" date="2024-09" db="EMBL/GenBank/DDBJ databases">
        <title>Chromosome-scale assembly of Riccia fluitans.</title>
        <authorList>
            <person name="Paukszto L."/>
            <person name="Sawicki J."/>
            <person name="Karawczyk K."/>
            <person name="Piernik-Szablinska J."/>
            <person name="Szczecinska M."/>
            <person name="Mazdziarz M."/>
        </authorList>
    </citation>
    <scope>NUCLEOTIDE SEQUENCE [LARGE SCALE GENOMIC DNA]</scope>
    <source>
        <strain evidence="2">Rf_01</strain>
        <tissue evidence="2">Aerial parts of the thallus</tissue>
    </source>
</reference>
<proteinExistence type="predicted"/>
<dbReference type="EMBL" id="JBHFFA010000002">
    <property type="protein sequence ID" value="KAL2645472.1"/>
    <property type="molecule type" value="Genomic_DNA"/>
</dbReference>
<evidence type="ECO:0000313" key="3">
    <source>
        <dbReference type="Proteomes" id="UP001605036"/>
    </source>
</evidence>